<dbReference type="AlphaFoldDB" id="A0A940IEJ1"/>
<evidence type="ECO:0000313" key="3">
    <source>
        <dbReference type="Proteomes" id="UP000712007"/>
    </source>
</evidence>
<feature type="signal peptide" evidence="1">
    <location>
        <begin position="1"/>
        <end position="18"/>
    </location>
</feature>
<dbReference type="EMBL" id="JADIMV010000056">
    <property type="protein sequence ID" value="MBO8439694.1"/>
    <property type="molecule type" value="Genomic_DNA"/>
</dbReference>
<organism evidence="2 3">
    <name type="scientific">Candidatus Aphodosoma intestinipullorum</name>
    <dbReference type="NCBI Taxonomy" id="2840674"/>
    <lineage>
        <taxon>Bacteria</taxon>
        <taxon>Pseudomonadati</taxon>
        <taxon>Bacteroidota</taxon>
        <taxon>Bacteroidia</taxon>
        <taxon>Bacteroidales</taxon>
        <taxon>Candidatus Aphodosoma</taxon>
    </lineage>
</organism>
<keyword evidence="1" id="KW-0732">Signal</keyword>
<reference evidence="2" key="2">
    <citation type="journal article" date="2021" name="PeerJ">
        <title>Extensive microbial diversity within the chicken gut microbiome revealed by metagenomics and culture.</title>
        <authorList>
            <person name="Gilroy R."/>
            <person name="Ravi A."/>
            <person name="Getino M."/>
            <person name="Pursley I."/>
            <person name="Horton D.L."/>
            <person name="Alikhan N.F."/>
            <person name="Baker D."/>
            <person name="Gharbi K."/>
            <person name="Hall N."/>
            <person name="Watson M."/>
            <person name="Adriaenssens E.M."/>
            <person name="Foster-Nyarko E."/>
            <person name="Jarju S."/>
            <person name="Secka A."/>
            <person name="Antonio M."/>
            <person name="Oren A."/>
            <person name="Chaudhuri R.R."/>
            <person name="La Ragione R."/>
            <person name="Hildebrand F."/>
            <person name="Pallen M.J."/>
        </authorList>
    </citation>
    <scope>NUCLEOTIDE SEQUENCE</scope>
    <source>
        <strain evidence="2">3924</strain>
    </source>
</reference>
<protein>
    <recommendedName>
        <fullName evidence="4">Lipocalin-like domain-containing protein</fullName>
    </recommendedName>
</protein>
<evidence type="ECO:0000313" key="2">
    <source>
        <dbReference type="EMBL" id="MBO8439694.1"/>
    </source>
</evidence>
<reference evidence="2" key="1">
    <citation type="submission" date="2020-10" db="EMBL/GenBank/DDBJ databases">
        <authorList>
            <person name="Gilroy R."/>
        </authorList>
    </citation>
    <scope>NUCLEOTIDE SEQUENCE</scope>
    <source>
        <strain evidence="2">3924</strain>
    </source>
</reference>
<evidence type="ECO:0008006" key="4">
    <source>
        <dbReference type="Google" id="ProtNLM"/>
    </source>
</evidence>
<accession>A0A940IEJ1</accession>
<feature type="chain" id="PRO_5037183898" description="Lipocalin-like domain-containing protein" evidence="1">
    <location>
        <begin position="19"/>
        <end position="363"/>
    </location>
</feature>
<dbReference type="Proteomes" id="UP000712007">
    <property type="component" value="Unassembled WGS sequence"/>
</dbReference>
<comment type="caution">
    <text evidence="2">The sequence shown here is derived from an EMBL/GenBank/DDBJ whole genome shotgun (WGS) entry which is preliminary data.</text>
</comment>
<dbReference type="PROSITE" id="PS51257">
    <property type="entry name" value="PROKAR_LIPOPROTEIN"/>
    <property type="match status" value="1"/>
</dbReference>
<sequence length="363" mass="39027">MKKTFRNLFLAVGAFALAAVGMTSCEPKEDEDNTQWGDYTVVGEYQGAKGEDGSNLYFITLVDNNIETTETSASGEGYMASICFYSSSANEPAEGTYNVDESLSDKTIHPGEITQMGPSGSYIIIIKDDMTDIVTLEDGTMDLKRGDDGNWEVRMNFTVTEGETTAAGEKVEINYKGAITFEDYSNPTEPEGDYSSEPATAPAEATFATATAFQQYQGMWEVQLSTSDYSVFADLYIIDSSTDINGLFGREFQITDSEANGTVLASPGAIPVDETTLQPQPSMYATGCSFDGQYITMTNVYYLVGGTVSIDESGIITIDAKSYNNHAIKATCTSAIAQGQAAAPAKVAAKPDVQIIRAHKSVK</sequence>
<evidence type="ECO:0000256" key="1">
    <source>
        <dbReference type="SAM" id="SignalP"/>
    </source>
</evidence>
<proteinExistence type="predicted"/>
<gene>
    <name evidence="2" type="ORF">IAC51_03490</name>
</gene>
<name>A0A940IEJ1_9BACT</name>